<evidence type="ECO:0000313" key="3">
    <source>
        <dbReference type="Proteomes" id="UP000580709"/>
    </source>
</evidence>
<keyword evidence="1" id="KW-1133">Transmembrane helix</keyword>
<dbReference type="InterPro" id="IPR011004">
    <property type="entry name" value="Trimer_LpxA-like_sf"/>
</dbReference>
<comment type="caution">
    <text evidence="2">The sequence shown here is derived from an EMBL/GenBank/DDBJ whole genome shotgun (WGS) entry which is preliminary data.</text>
</comment>
<evidence type="ECO:0000313" key="2">
    <source>
        <dbReference type="EMBL" id="MBA4504750.1"/>
    </source>
</evidence>
<dbReference type="Gene3D" id="2.160.10.10">
    <property type="entry name" value="Hexapeptide repeat proteins"/>
    <property type="match status" value="1"/>
</dbReference>
<keyword evidence="1" id="KW-0812">Transmembrane</keyword>
<dbReference type="AlphaFoldDB" id="A0A838X0L8"/>
<feature type="non-terminal residue" evidence="2">
    <location>
        <position position="1"/>
    </location>
</feature>
<keyword evidence="1" id="KW-0472">Membrane</keyword>
<proteinExistence type="predicted"/>
<evidence type="ECO:0000256" key="1">
    <source>
        <dbReference type="SAM" id="Phobius"/>
    </source>
</evidence>
<dbReference type="EMBL" id="JACEOR010000189">
    <property type="protein sequence ID" value="MBA4504750.1"/>
    <property type="molecule type" value="Genomic_DNA"/>
</dbReference>
<sequence>NSGITQPGRKLAKNSLVAVLSSTPKKSKSGSNWWGSPPERMRRVEVTALGGEALTYRPSASVKRKRGFVETLRLLAPMGHGVLAAAFITLVHFALVQLGWWAYALGGLAYMVVGALAVAMTALVKWVCVGRHRPGEHPLYSWFVWLNELQDQFVEMVAAPWFFTHAYGTGELNVALRILGVKVGRGAWIDSYWFPETDLCVVGAGATVGPGTVVQTHLFQDRVMSLDTVTVGDGATLAAHSVALPAAVIGPGATVWPGSLMMRGDQVPGSTAWQGNPIEPRG</sequence>
<organism evidence="2 3">
    <name type="scientific">Corynebacterium sanguinis</name>
    <dbReference type="NCBI Taxonomy" id="2594913"/>
    <lineage>
        <taxon>Bacteria</taxon>
        <taxon>Bacillati</taxon>
        <taxon>Actinomycetota</taxon>
        <taxon>Actinomycetes</taxon>
        <taxon>Mycobacteriales</taxon>
        <taxon>Corynebacteriaceae</taxon>
        <taxon>Corynebacterium</taxon>
    </lineage>
</organism>
<feature type="transmembrane region" description="Helical" evidence="1">
    <location>
        <begin position="101"/>
        <end position="124"/>
    </location>
</feature>
<name>A0A838X0L8_9CORY</name>
<dbReference type="SUPFAM" id="SSF51161">
    <property type="entry name" value="Trimeric LpxA-like enzymes"/>
    <property type="match status" value="1"/>
</dbReference>
<keyword evidence="3" id="KW-1185">Reference proteome</keyword>
<protein>
    <submittedName>
        <fullName evidence="2">Amino acid adenylation protein</fullName>
    </submittedName>
</protein>
<reference evidence="2 3" key="1">
    <citation type="submission" date="2020-07" db="EMBL/GenBank/DDBJ databases">
        <authorList>
            <person name="Khare M."/>
        </authorList>
    </citation>
    <scope>NUCLEOTIDE SEQUENCE [LARGE SCALE GENOMIC DNA]</scope>
    <source>
        <strain evidence="2 3">P8776</strain>
    </source>
</reference>
<gene>
    <name evidence="2" type="ORF">H0H28_05310</name>
</gene>
<feature type="transmembrane region" description="Helical" evidence="1">
    <location>
        <begin position="74"/>
        <end position="95"/>
    </location>
</feature>
<dbReference type="Proteomes" id="UP000580709">
    <property type="component" value="Unassembled WGS sequence"/>
</dbReference>
<accession>A0A838X0L8</accession>